<keyword evidence="1" id="KW-0472">Membrane</keyword>
<keyword evidence="1" id="KW-0812">Transmembrane</keyword>
<dbReference type="GO" id="GO:0043812">
    <property type="term" value="F:phosphatidylinositol-4-phosphate phosphatase activity"/>
    <property type="evidence" value="ECO:0007669"/>
    <property type="project" value="TreeGrafter"/>
</dbReference>
<accession>A0A835T252</accession>
<feature type="transmembrane region" description="Helical" evidence="1">
    <location>
        <begin position="584"/>
        <end position="606"/>
    </location>
</feature>
<dbReference type="EMBL" id="JAEHOC010000011">
    <property type="protein sequence ID" value="KAG2437454.1"/>
    <property type="molecule type" value="Genomic_DNA"/>
</dbReference>
<gene>
    <name evidence="3" type="ORF">HXX76_006104</name>
</gene>
<dbReference type="GO" id="GO:0046856">
    <property type="term" value="P:phosphatidylinositol dephosphorylation"/>
    <property type="evidence" value="ECO:0007669"/>
    <property type="project" value="TreeGrafter"/>
</dbReference>
<keyword evidence="1" id="KW-1133">Transmembrane helix</keyword>
<proteinExistence type="predicted"/>
<dbReference type="AlphaFoldDB" id="A0A835T252"/>
<evidence type="ECO:0000259" key="2">
    <source>
        <dbReference type="PROSITE" id="PS50275"/>
    </source>
</evidence>
<sequence length="639" mass="67759">MARFPYTTLRIFQEGAQAVVQPAPEGNASTVETLVVNLANGKSTVTLSQSVMRGTPTVECLGLLGVSKLTTGAAALVVITEARQVAALGPNASAVYELVKAQVLTEPGADKNSANRQLLSLLRDAVDPARSGRGIYFSHFYDLTQSAQRIADRDADAAAAAAPLASPLRADARFWYNRALAASLLDAGAHRFTPPAMLGFLRQLPGLHFAGGKSATLTLIARRGVDRAGTRQWRRGCDSKGNVANFVETEELLTTPAGDLASYVQVRGSIPLLWTQLPNIKYKPTTVIAAPGQSAAVFDAHMGSLKAAYGDVVAINLINHKGTEGKLQVAFQTEAERYTRTPGAGLHYIAFDFHHECSKGRYDRIELLMQKIAPDVNRQAFFLRRAGGEIVQRQAGTVRTNCIDCLDRTNVMQGVLGRKALESMLAALGLMPSTPGAHSLPSSFPGVEREFKILWADHGDGVSTQYAGTGAMKSGFTRTGKRTFGGVIDDGVKAVTRYYLNNFQDGRKQDAIDLVSGAYQVVPGSKLPLRSQPSPFIPIILALAMVAFGAHQAGQFMSGGLAAGAVGAANAAAGGVEAATQSQLMLLLTRVVLPLVLGLGLLAFVVQNGKHLVNKPLLCPHLAVTVQAAKKSGKGGKQQ</sequence>
<dbReference type="InterPro" id="IPR002013">
    <property type="entry name" value="SAC_dom"/>
</dbReference>
<organism evidence="3 4">
    <name type="scientific">Chlamydomonas incerta</name>
    <dbReference type="NCBI Taxonomy" id="51695"/>
    <lineage>
        <taxon>Eukaryota</taxon>
        <taxon>Viridiplantae</taxon>
        <taxon>Chlorophyta</taxon>
        <taxon>core chlorophytes</taxon>
        <taxon>Chlorophyceae</taxon>
        <taxon>CS clade</taxon>
        <taxon>Chlamydomonadales</taxon>
        <taxon>Chlamydomonadaceae</taxon>
        <taxon>Chlamydomonas</taxon>
    </lineage>
</organism>
<comment type="caution">
    <text evidence="3">The sequence shown here is derived from an EMBL/GenBank/DDBJ whole genome shotgun (WGS) entry which is preliminary data.</text>
</comment>
<dbReference type="Proteomes" id="UP000650467">
    <property type="component" value="Unassembled WGS sequence"/>
</dbReference>
<keyword evidence="4" id="KW-1185">Reference proteome</keyword>
<dbReference type="PANTHER" id="PTHR45662">
    <property type="entry name" value="PHOSPHATIDYLINOSITIDE PHOSPHATASE SAC1"/>
    <property type="match status" value="1"/>
</dbReference>
<dbReference type="PROSITE" id="PS50275">
    <property type="entry name" value="SAC"/>
    <property type="match status" value="1"/>
</dbReference>
<feature type="transmembrane region" description="Helical" evidence="1">
    <location>
        <begin position="536"/>
        <end position="554"/>
    </location>
</feature>
<evidence type="ECO:0000313" key="4">
    <source>
        <dbReference type="Proteomes" id="UP000650467"/>
    </source>
</evidence>
<protein>
    <recommendedName>
        <fullName evidence="2">SAC domain-containing protein</fullName>
    </recommendedName>
</protein>
<dbReference type="OrthoDB" id="405996at2759"/>
<reference evidence="3" key="1">
    <citation type="journal article" date="2020" name="bioRxiv">
        <title>Comparative genomics of Chlamydomonas.</title>
        <authorList>
            <person name="Craig R.J."/>
            <person name="Hasan A.R."/>
            <person name="Ness R.W."/>
            <person name="Keightley P.D."/>
        </authorList>
    </citation>
    <scope>NUCLEOTIDE SEQUENCE</scope>
    <source>
        <strain evidence="3">SAG 7.73</strain>
    </source>
</reference>
<dbReference type="PANTHER" id="PTHR45662:SF2">
    <property type="entry name" value="PHOSPHATIDYLINOSITOL-3-PHOSPHATASE SAC1"/>
    <property type="match status" value="1"/>
</dbReference>
<evidence type="ECO:0000313" key="3">
    <source>
        <dbReference type="EMBL" id="KAG2437454.1"/>
    </source>
</evidence>
<name>A0A835T252_CHLIN</name>
<dbReference type="Pfam" id="PF02383">
    <property type="entry name" value="Syja_N"/>
    <property type="match status" value="1"/>
</dbReference>
<feature type="domain" description="SAC" evidence="2">
    <location>
        <begin position="126"/>
        <end position="468"/>
    </location>
</feature>
<evidence type="ECO:0000256" key="1">
    <source>
        <dbReference type="SAM" id="Phobius"/>
    </source>
</evidence>
<dbReference type="GO" id="GO:0005783">
    <property type="term" value="C:endoplasmic reticulum"/>
    <property type="evidence" value="ECO:0007669"/>
    <property type="project" value="TreeGrafter"/>
</dbReference>